<gene>
    <name evidence="1" type="ORF">J8TS2_17170</name>
</gene>
<evidence type="ECO:0000313" key="1">
    <source>
        <dbReference type="EMBL" id="GIN57398.1"/>
    </source>
</evidence>
<dbReference type="EMBL" id="BORB01000012">
    <property type="protein sequence ID" value="GIN57398.1"/>
    <property type="molecule type" value="Genomic_DNA"/>
</dbReference>
<proteinExistence type="predicted"/>
<name>A0ABQ4KHG5_9BACI</name>
<keyword evidence="2" id="KW-1185">Reference proteome</keyword>
<protein>
    <submittedName>
        <fullName evidence="1">Uncharacterized protein</fullName>
    </submittedName>
</protein>
<sequence length="48" mass="5491">MKMQRESLAEFVKGILKIDKGKSVYDIIFSRISCMMDRGIANYGLSFV</sequence>
<accession>A0ABQ4KHG5</accession>
<organism evidence="1 2">
    <name type="scientific">Lederbergia ruris</name>
    <dbReference type="NCBI Taxonomy" id="217495"/>
    <lineage>
        <taxon>Bacteria</taxon>
        <taxon>Bacillati</taxon>
        <taxon>Bacillota</taxon>
        <taxon>Bacilli</taxon>
        <taxon>Bacillales</taxon>
        <taxon>Bacillaceae</taxon>
        <taxon>Lederbergia</taxon>
    </lineage>
</organism>
<comment type="caution">
    <text evidence="1">The sequence shown here is derived from an EMBL/GenBank/DDBJ whole genome shotgun (WGS) entry which is preliminary data.</text>
</comment>
<evidence type="ECO:0000313" key="2">
    <source>
        <dbReference type="Proteomes" id="UP000679950"/>
    </source>
</evidence>
<dbReference type="Proteomes" id="UP000679950">
    <property type="component" value="Unassembled WGS sequence"/>
</dbReference>
<reference evidence="1 2" key="1">
    <citation type="submission" date="2021-03" db="EMBL/GenBank/DDBJ databases">
        <title>Antimicrobial resistance genes in bacteria isolated from Japanese honey, and their potential for conferring macrolide and lincosamide resistance in the American foulbrood pathogen Paenibacillus larvae.</title>
        <authorList>
            <person name="Okamoto M."/>
            <person name="Kumagai M."/>
            <person name="Kanamori H."/>
            <person name="Takamatsu D."/>
        </authorList>
    </citation>
    <scope>NUCLEOTIDE SEQUENCE [LARGE SCALE GENOMIC DNA]</scope>
    <source>
        <strain evidence="1 2">J8TS2</strain>
    </source>
</reference>